<organism evidence="1 2">
    <name type="scientific">Mycena venus</name>
    <dbReference type="NCBI Taxonomy" id="2733690"/>
    <lineage>
        <taxon>Eukaryota</taxon>
        <taxon>Fungi</taxon>
        <taxon>Dikarya</taxon>
        <taxon>Basidiomycota</taxon>
        <taxon>Agaricomycotina</taxon>
        <taxon>Agaricomycetes</taxon>
        <taxon>Agaricomycetidae</taxon>
        <taxon>Agaricales</taxon>
        <taxon>Marasmiineae</taxon>
        <taxon>Mycenaceae</taxon>
        <taxon>Mycena</taxon>
    </lineage>
</organism>
<dbReference type="OrthoDB" id="2364174at2759"/>
<comment type="caution">
    <text evidence="1">The sequence shown here is derived from an EMBL/GenBank/DDBJ whole genome shotgun (WGS) entry which is preliminary data.</text>
</comment>
<protein>
    <submittedName>
        <fullName evidence="1">Uncharacterized protein</fullName>
    </submittedName>
</protein>
<evidence type="ECO:0000313" key="2">
    <source>
        <dbReference type="Proteomes" id="UP000620124"/>
    </source>
</evidence>
<evidence type="ECO:0000313" key="1">
    <source>
        <dbReference type="EMBL" id="KAF7369537.1"/>
    </source>
</evidence>
<name>A0A8H7DE18_9AGAR</name>
<dbReference type="Proteomes" id="UP000620124">
    <property type="component" value="Unassembled WGS sequence"/>
</dbReference>
<sequence length="315" mass="35339">MVTRLPPAAKLSLAVRKNVREDYENKKESFDKELSDLLGAPWTFDFDPLAIYPYAESQHFCKEQPGTVLKLYVEGVMTSLKWLVEAYGEAGKKELNEIAHAHTIQLDVGEPEQIVRSTDSGTAVVDGKLVILFKADGFGSNPHWALGEASLFPAVNAAPGSQPMTFLARLGISKNYAEKADPAKKKFKDMLQKDITLDPNFEEVFAKLLEESKRPGNSIVDTPEWQLQFGRYVANYFDAMAYQMECLGFGTDEMLREGFNEGVESGVIKVRIVDALKRQRDCEVEIEDGVLYLQTTLEKWGWNPNNIGYNIGDLL</sequence>
<gene>
    <name evidence="1" type="ORF">MVEN_00283600</name>
</gene>
<keyword evidence="2" id="KW-1185">Reference proteome</keyword>
<accession>A0A8H7DE18</accession>
<proteinExistence type="predicted"/>
<dbReference type="EMBL" id="JACAZI010000002">
    <property type="protein sequence ID" value="KAF7369537.1"/>
    <property type="molecule type" value="Genomic_DNA"/>
</dbReference>
<reference evidence="1" key="1">
    <citation type="submission" date="2020-05" db="EMBL/GenBank/DDBJ databases">
        <title>Mycena genomes resolve the evolution of fungal bioluminescence.</title>
        <authorList>
            <person name="Tsai I.J."/>
        </authorList>
    </citation>
    <scope>NUCLEOTIDE SEQUENCE</scope>
    <source>
        <strain evidence="1">CCC161011</strain>
    </source>
</reference>
<dbReference type="AlphaFoldDB" id="A0A8H7DE18"/>